<reference evidence="1" key="2">
    <citation type="journal article" date="2015" name="Data Brief">
        <title>Shoot transcriptome of the giant reed, Arundo donax.</title>
        <authorList>
            <person name="Barrero R.A."/>
            <person name="Guerrero F.D."/>
            <person name="Moolhuijzen P."/>
            <person name="Goolsby J.A."/>
            <person name="Tidwell J."/>
            <person name="Bellgard S.E."/>
            <person name="Bellgard M.I."/>
        </authorList>
    </citation>
    <scope>NUCLEOTIDE SEQUENCE</scope>
    <source>
        <tissue evidence="1">Shoot tissue taken approximately 20 cm above the soil surface</tissue>
    </source>
</reference>
<organism evidence="1">
    <name type="scientific">Arundo donax</name>
    <name type="common">Giant reed</name>
    <name type="synonym">Donax arundinaceus</name>
    <dbReference type="NCBI Taxonomy" id="35708"/>
    <lineage>
        <taxon>Eukaryota</taxon>
        <taxon>Viridiplantae</taxon>
        <taxon>Streptophyta</taxon>
        <taxon>Embryophyta</taxon>
        <taxon>Tracheophyta</taxon>
        <taxon>Spermatophyta</taxon>
        <taxon>Magnoliopsida</taxon>
        <taxon>Liliopsida</taxon>
        <taxon>Poales</taxon>
        <taxon>Poaceae</taxon>
        <taxon>PACMAD clade</taxon>
        <taxon>Arundinoideae</taxon>
        <taxon>Arundineae</taxon>
        <taxon>Arundo</taxon>
    </lineage>
</organism>
<accession>A0A0A8Z287</accession>
<protein>
    <submittedName>
        <fullName evidence="1">Uncharacterized protein</fullName>
    </submittedName>
</protein>
<sequence>MLPLMSQTIQEVKLSQFVFRIFLSSILTNQQKANNDCCNKTFRL</sequence>
<proteinExistence type="predicted"/>
<evidence type="ECO:0000313" key="1">
    <source>
        <dbReference type="EMBL" id="JAD32916.1"/>
    </source>
</evidence>
<dbReference type="EMBL" id="GBRH01264979">
    <property type="protein sequence ID" value="JAD32916.1"/>
    <property type="molecule type" value="Transcribed_RNA"/>
</dbReference>
<dbReference type="AlphaFoldDB" id="A0A0A8Z287"/>
<reference evidence="1" key="1">
    <citation type="submission" date="2014-09" db="EMBL/GenBank/DDBJ databases">
        <authorList>
            <person name="Magalhaes I.L.F."/>
            <person name="Oliveira U."/>
            <person name="Santos F.R."/>
            <person name="Vidigal T.H.D.A."/>
            <person name="Brescovit A.D."/>
            <person name="Santos A.J."/>
        </authorList>
    </citation>
    <scope>NUCLEOTIDE SEQUENCE</scope>
    <source>
        <tissue evidence="1">Shoot tissue taken approximately 20 cm above the soil surface</tissue>
    </source>
</reference>
<name>A0A0A8Z287_ARUDO</name>